<evidence type="ECO:0000259" key="1">
    <source>
        <dbReference type="Pfam" id="PF05099"/>
    </source>
</evidence>
<dbReference type="SUPFAM" id="SSF158682">
    <property type="entry name" value="TerB-like"/>
    <property type="match status" value="2"/>
</dbReference>
<feature type="domain" description="Co-chaperone DjlA N-terminal" evidence="1">
    <location>
        <begin position="2"/>
        <end position="48"/>
    </location>
</feature>
<dbReference type="EMBL" id="BAAAFG010000013">
    <property type="protein sequence ID" value="GAA0872098.1"/>
    <property type="molecule type" value="Genomic_DNA"/>
</dbReference>
<dbReference type="InterPro" id="IPR029024">
    <property type="entry name" value="TerB-like"/>
</dbReference>
<dbReference type="Gene3D" id="1.10.3680.10">
    <property type="entry name" value="TerB-like"/>
    <property type="match status" value="1"/>
</dbReference>
<dbReference type="RefSeq" id="WP_343764936.1">
    <property type="nucleotide sequence ID" value="NZ_BAAAFG010000013.1"/>
</dbReference>
<accession>A0ABN1MG02</accession>
<proteinExistence type="predicted"/>
<reference evidence="2 3" key="1">
    <citation type="journal article" date="2019" name="Int. J. Syst. Evol. Microbiol.">
        <title>The Global Catalogue of Microorganisms (GCM) 10K type strain sequencing project: providing services to taxonomists for standard genome sequencing and annotation.</title>
        <authorList>
            <consortium name="The Broad Institute Genomics Platform"/>
            <consortium name="The Broad Institute Genome Sequencing Center for Infectious Disease"/>
            <person name="Wu L."/>
            <person name="Ma J."/>
        </authorList>
    </citation>
    <scope>NUCLEOTIDE SEQUENCE [LARGE SCALE GENOMIC DNA]</scope>
    <source>
        <strain evidence="2 3">JCM 16082</strain>
    </source>
</reference>
<dbReference type="CDD" id="cd07177">
    <property type="entry name" value="terB_like"/>
    <property type="match status" value="1"/>
</dbReference>
<name>A0ABN1MG02_9FLAO</name>
<protein>
    <recommendedName>
        <fullName evidence="1">Co-chaperone DjlA N-terminal domain-containing protein</fullName>
    </recommendedName>
</protein>
<comment type="caution">
    <text evidence="2">The sequence shown here is derived from an EMBL/GenBank/DDBJ whole genome shotgun (WGS) entry which is preliminary data.</text>
</comment>
<evidence type="ECO:0000313" key="2">
    <source>
        <dbReference type="EMBL" id="GAA0872098.1"/>
    </source>
</evidence>
<organism evidence="2 3">
    <name type="scientific">Gangjinia marincola</name>
    <dbReference type="NCBI Taxonomy" id="578463"/>
    <lineage>
        <taxon>Bacteria</taxon>
        <taxon>Pseudomonadati</taxon>
        <taxon>Bacteroidota</taxon>
        <taxon>Flavobacteriia</taxon>
        <taxon>Flavobacteriales</taxon>
        <taxon>Flavobacteriaceae</taxon>
        <taxon>Gangjinia</taxon>
    </lineage>
</organism>
<sequence>MRKEEKLTVLSEMLQLAKADQRLDERELEFIRVVAKRLGISSQEVRELNEKPSTGVPIKFEANRIVQFHRLVLLMNVDGIVSPEEKEHLYHLGLDMGLRKEAIDEVFEVMQNYEYGIVPSSVLINVFKRFYN</sequence>
<keyword evidence="3" id="KW-1185">Reference proteome</keyword>
<dbReference type="Pfam" id="PF05099">
    <property type="entry name" value="TerB"/>
    <property type="match status" value="1"/>
</dbReference>
<evidence type="ECO:0000313" key="3">
    <source>
        <dbReference type="Proteomes" id="UP001500507"/>
    </source>
</evidence>
<dbReference type="InterPro" id="IPR007791">
    <property type="entry name" value="DjlA_N"/>
</dbReference>
<gene>
    <name evidence="2" type="ORF">GCM10009117_12450</name>
</gene>
<dbReference type="Proteomes" id="UP001500507">
    <property type="component" value="Unassembled WGS sequence"/>
</dbReference>